<dbReference type="PANTHER" id="PTHR33048">
    <property type="entry name" value="PTH11-LIKE INTEGRAL MEMBRANE PROTEIN (AFU_ORTHOLOGUE AFUA_5G11245)"/>
    <property type="match status" value="1"/>
</dbReference>
<feature type="transmembrane region" description="Helical" evidence="7">
    <location>
        <begin position="212"/>
        <end position="238"/>
    </location>
</feature>
<organism evidence="9 10">
    <name type="scientific">Apiospora kogelbergensis</name>
    <dbReference type="NCBI Taxonomy" id="1337665"/>
    <lineage>
        <taxon>Eukaryota</taxon>
        <taxon>Fungi</taxon>
        <taxon>Dikarya</taxon>
        <taxon>Ascomycota</taxon>
        <taxon>Pezizomycotina</taxon>
        <taxon>Sordariomycetes</taxon>
        <taxon>Xylariomycetidae</taxon>
        <taxon>Amphisphaeriales</taxon>
        <taxon>Apiosporaceae</taxon>
        <taxon>Apiospora</taxon>
    </lineage>
</organism>
<evidence type="ECO:0000313" key="10">
    <source>
        <dbReference type="Proteomes" id="UP001392437"/>
    </source>
</evidence>
<feature type="compositionally biased region" description="Low complexity" evidence="6">
    <location>
        <begin position="346"/>
        <end position="355"/>
    </location>
</feature>
<name>A0AAW0Q9P8_9PEZI</name>
<keyword evidence="2 7" id="KW-0812">Transmembrane</keyword>
<proteinExistence type="inferred from homology"/>
<keyword evidence="10" id="KW-1185">Reference proteome</keyword>
<keyword evidence="4 7" id="KW-0472">Membrane</keyword>
<evidence type="ECO:0000256" key="6">
    <source>
        <dbReference type="SAM" id="MobiDB-lite"/>
    </source>
</evidence>
<dbReference type="EMBL" id="JAQQWP010000009">
    <property type="protein sequence ID" value="KAK8099930.1"/>
    <property type="molecule type" value="Genomic_DNA"/>
</dbReference>
<feature type="transmembrane region" description="Helical" evidence="7">
    <location>
        <begin position="89"/>
        <end position="109"/>
    </location>
</feature>
<feature type="transmembrane region" description="Helical" evidence="7">
    <location>
        <begin position="129"/>
        <end position="156"/>
    </location>
</feature>
<dbReference type="AlphaFoldDB" id="A0AAW0Q9P8"/>
<evidence type="ECO:0000313" key="9">
    <source>
        <dbReference type="EMBL" id="KAK8099930.1"/>
    </source>
</evidence>
<comment type="similarity">
    <text evidence="5">Belongs to the SAT4 family.</text>
</comment>
<dbReference type="InterPro" id="IPR052337">
    <property type="entry name" value="SAT4-like"/>
</dbReference>
<dbReference type="Pfam" id="PF20684">
    <property type="entry name" value="Fung_rhodopsin"/>
    <property type="match status" value="1"/>
</dbReference>
<dbReference type="Proteomes" id="UP001392437">
    <property type="component" value="Unassembled WGS sequence"/>
</dbReference>
<feature type="transmembrane region" description="Helical" evidence="7">
    <location>
        <begin position="49"/>
        <end position="69"/>
    </location>
</feature>
<evidence type="ECO:0000259" key="8">
    <source>
        <dbReference type="Pfam" id="PF20684"/>
    </source>
</evidence>
<evidence type="ECO:0000256" key="4">
    <source>
        <dbReference type="ARBA" id="ARBA00023136"/>
    </source>
</evidence>
<feature type="compositionally biased region" description="Polar residues" evidence="6">
    <location>
        <begin position="295"/>
        <end position="306"/>
    </location>
</feature>
<keyword evidence="3 7" id="KW-1133">Transmembrane helix</keyword>
<dbReference type="PANTHER" id="PTHR33048:SF167">
    <property type="entry name" value="INTEGRAL MEMBRANE PROTEIN"/>
    <property type="match status" value="1"/>
</dbReference>
<evidence type="ECO:0000256" key="7">
    <source>
        <dbReference type="SAM" id="Phobius"/>
    </source>
</evidence>
<dbReference type="InterPro" id="IPR049326">
    <property type="entry name" value="Rhodopsin_dom_fungi"/>
</dbReference>
<gene>
    <name evidence="9" type="ORF">PG999_010304</name>
</gene>
<dbReference type="GO" id="GO:0016020">
    <property type="term" value="C:membrane"/>
    <property type="evidence" value="ECO:0007669"/>
    <property type="project" value="UniProtKB-SubCell"/>
</dbReference>
<comment type="caution">
    <text evidence="9">The sequence shown here is derived from an EMBL/GenBank/DDBJ whole genome shotgun (WGS) entry which is preliminary data.</text>
</comment>
<evidence type="ECO:0000256" key="5">
    <source>
        <dbReference type="ARBA" id="ARBA00038359"/>
    </source>
</evidence>
<sequence length="436" mass="47889">MAIDPARAAETHLPRILGVSATFHILALILVACRVYSRACLVKSFGKDDALIITGAVCTLCGGMIILMVSGEHGLGRHRDTLSDDDYKMYSMLSWVQSLLVSSVGMAAIKVSVGASLLRLSTNRRFRQLVLGLIGFTAAYWALGFLSVVLYCQPIAGVWDPSVRARASCYPESAFIRFGFFNTACNIFTDVCFATAPLPLLWSLKLDRRVQLYLVVIFSLGYLAVAMAVAKAVCQAAFWADRDRTFDHWIQFFGFLEANVSLAAASVPALKPLLGRWFSLPNDSCCRQSPEPPGGTQNPAQQQQRGDAQRPADSFDIEAELGLRGRRSTTTDTAGDVMNDDDDKNNINNNDNSNYSHHYNDSINTWDDVKGPQQVPVSHIRIHELSSVGSTLEAPSEFTDDGANGSRDCILQGDIYTARDDPIRIMKTTEVTISRD</sequence>
<evidence type="ECO:0000256" key="1">
    <source>
        <dbReference type="ARBA" id="ARBA00004141"/>
    </source>
</evidence>
<feature type="domain" description="Rhodopsin" evidence="8">
    <location>
        <begin position="34"/>
        <end position="275"/>
    </location>
</feature>
<reference evidence="9 10" key="1">
    <citation type="submission" date="2023-01" db="EMBL/GenBank/DDBJ databases">
        <title>Analysis of 21 Apiospora genomes using comparative genomics revels a genus with tremendous synthesis potential of carbohydrate active enzymes and secondary metabolites.</title>
        <authorList>
            <person name="Sorensen T."/>
        </authorList>
    </citation>
    <scope>NUCLEOTIDE SEQUENCE [LARGE SCALE GENOMIC DNA]</scope>
    <source>
        <strain evidence="9 10">CBS 117206</strain>
    </source>
</reference>
<protein>
    <recommendedName>
        <fullName evidence="8">Rhodopsin domain-containing protein</fullName>
    </recommendedName>
</protein>
<dbReference type="PROSITE" id="PS51257">
    <property type="entry name" value="PROKAR_LIPOPROTEIN"/>
    <property type="match status" value="1"/>
</dbReference>
<feature type="region of interest" description="Disordered" evidence="6">
    <location>
        <begin position="285"/>
        <end position="355"/>
    </location>
</feature>
<evidence type="ECO:0000256" key="2">
    <source>
        <dbReference type="ARBA" id="ARBA00022692"/>
    </source>
</evidence>
<feature type="transmembrane region" description="Helical" evidence="7">
    <location>
        <begin position="16"/>
        <end position="37"/>
    </location>
</feature>
<accession>A0AAW0Q9P8</accession>
<evidence type="ECO:0000256" key="3">
    <source>
        <dbReference type="ARBA" id="ARBA00022989"/>
    </source>
</evidence>
<comment type="subcellular location">
    <subcellularLocation>
        <location evidence="1">Membrane</location>
        <topology evidence="1">Multi-pass membrane protein</topology>
    </subcellularLocation>
</comment>